<dbReference type="PANTHER" id="PTHR13138:SF3">
    <property type="entry name" value="CD2 ANTIGEN CYTOPLASMIC TAIL-BINDING PROTEIN 2"/>
    <property type="match status" value="1"/>
</dbReference>
<feature type="compositionally biased region" description="Polar residues" evidence="1">
    <location>
        <begin position="47"/>
        <end position="56"/>
    </location>
</feature>
<name>A0A1G4KFF4_9SACH</name>
<evidence type="ECO:0000256" key="1">
    <source>
        <dbReference type="SAM" id="MobiDB-lite"/>
    </source>
</evidence>
<evidence type="ECO:0000313" key="3">
    <source>
        <dbReference type="EMBL" id="SCV03162.1"/>
    </source>
</evidence>
<dbReference type="Proteomes" id="UP000189911">
    <property type="component" value="Chromosome G"/>
</dbReference>
<dbReference type="OrthoDB" id="331341at2759"/>
<organism evidence="3 4">
    <name type="scientific">Lachancea nothofagi CBS 11611</name>
    <dbReference type="NCBI Taxonomy" id="1266666"/>
    <lineage>
        <taxon>Eukaryota</taxon>
        <taxon>Fungi</taxon>
        <taxon>Dikarya</taxon>
        <taxon>Ascomycota</taxon>
        <taxon>Saccharomycotina</taxon>
        <taxon>Saccharomycetes</taxon>
        <taxon>Saccharomycetales</taxon>
        <taxon>Saccharomycetaceae</taxon>
        <taxon>Lachancea</taxon>
    </lineage>
</organism>
<dbReference type="InterPro" id="IPR035445">
    <property type="entry name" value="GYF-like_dom_sf"/>
</dbReference>
<feature type="region of interest" description="Disordered" evidence="1">
    <location>
        <begin position="23"/>
        <end position="105"/>
    </location>
</feature>
<dbReference type="SUPFAM" id="SSF55277">
    <property type="entry name" value="GYF domain"/>
    <property type="match status" value="1"/>
</dbReference>
<proteinExistence type="predicted"/>
<sequence length="356" mass="41805">MEKLIVNAKGLPNARKEVGLAFESSDDEILNEEGFTKKRRKKDQLTEDFSSSSSNCDNEDLEQDEESRVTDSDSEIEEPVVKEDDMFASDDEAEPVTKQRTSDHESVGDFALEAFNMDEESKTGVFDKYGNYSETKKDVEDEVQEQDRWIDDYNDGAQVEQALLAKKARLTQEDSLRVKASKNKWLLTLDEALKRLMYFLCEDETLLDALGRLNKYRTQYGKKSKLHKAVLKQQNYESETFDKLRFEHTKTAINLITDLMEIIEKKGITDVQELTRAKLEELIEEESLDDQRTDHYQTKLWNFKWINDLSTLNESYTNYEMQSWKQTYFQDNVIVRHVDDRDEPKNWIHIKCLQFM</sequence>
<dbReference type="InterPro" id="IPR003169">
    <property type="entry name" value="GYF"/>
</dbReference>
<feature type="domain" description="GYF" evidence="2">
    <location>
        <begin position="299"/>
        <end position="356"/>
    </location>
</feature>
<dbReference type="AlphaFoldDB" id="A0A1G4KFF4"/>
<keyword evidence="4" id="KW-1185">Reference proteome</keyword>
<dbReference type="Gene3D" id="3.30.1490.40">
    <property type="match status" value="1"/>
</dbReference>
<accession>A0A1G4KFF4</accession>
<evidence type="ECO:0000259" key="2">
    <source>
        <dbReference type="SMART" id="SM00444"/>
    </source>
</evidence>
<reference evidence="4" key="1">
    <citation type="submission" date="2016-03" db="EMBL/GenBank/DDBJ databases">
        <authorList>
            <person name="Devillers Hugo."/>
        </authorList>
    </citation>
    <scope>NUCLEOTIDE SEQUENCE [LARGE SCALE GENOMIC DNA]</scope>
</reference>
<dbReference type="Pfam" id="PF02213">
    <property type="entry name" value="GYF"/>
    <property type="match status" value="1"/>
</dbReference>
<gene>
    <name evidence="3" type="ORF">LANO_0G02520G</name>
</gene>
<evidence type="ECO:0000313" key="4">
    <source>
        <dbReference type="Proteomes" id="UP000189911"/>
    </source>
</evidence>
<dbReference type="InterPro" id="IPR039905">
    <property type="entry name" value="CD2BP2/Lin1"/>
</dbReference>
<protein>
    <submittedName>
        <fullName evidence="3">LANO_0G02520g1_1</fullName>
    </submittedName>
</protein>
<dbReference type="SMART" id="SM00444">
    <property type="entry name" value="GYF"/>
    <property type="match status" value="1"/>
</dbReference>
<dbReference type="PANTHER" id="PTHR13138">
    <property type="entry name" value="PROTEIN LIN1"/>
    <property type="match status" value="1"/>
</dbReference>
<feature type="compositionally biased region" description="Basic and acidic residues" evidence="1">
    <location>
        <begin position="95"/>
        <end position="105"/>
    </location>
</feature>
<dbReference type="GO" id="GO:0005682">
    <property type="term" value="C:U5 snRNP"/>
    <property type="evidence" value="ECO:0007669"/>
    <property type="project" value="InterPro"/>
</dbReference>
<dbReference type="EMBL" id="LT598453">
    <property type="protein sequence ID" value="SCV03162.1"/>
    <property type="molecule type" value="Genomic_DNA"/>
</dbReference>